<organism evidence="1 2">
    <name type="scientific">Rhipicephalus microplus</name>
    <name type="common">Cattle tick</name>
    <name type="synonym">Boophilus microplus</name>
    <dbReference type="NCBI Taxonomy" id="6941"/>
    <lineage>
        <taxon>Eukaryota</taxon>
        <taxon>Metazoa</taxon>
        <taxon>Ecdysozoa</taxon>
        <taxon>Arthropoda</taxon>
        <taxon>Chelicerata</taxon>
        <taxon>Arachnida</taxon>
        <taxon>Acari</taxon>
        <taxon>Parasitiformes</taxon>
        <taxon>Ixodida</taxon>
        <taxon>Ixodoidea</taxon>
        <taxon>Ixodidae</taxon>
        <taxon>Rhipicephalinae</taxon>
        <taxon>Rhipicephalus</taxon>
        <taxon>Boophilus</taxon>
    </lineage>
</organism>
<dbReference type="Proteomes" id="UP000821866">
    <property type="component" value="Chromosome 3"/>
</dbReference>
<comment type="caution">
    <text evidence="1">The sequence shown here is derived from an EMBL/GenBank/DDBJ whole genome shotgun (WGS) entry which is preliminary data.</text>
</comment>
<gene>
    <name evidence="1" type="ORF">HPB51_019796</name>
</gene>
<evidence type="ECO:0000313" key="2">
    <source>
        <dbReference type="Proteomes" id="UP000821866"/>
    </source>
</evidence>
<reference evidence="1" key="1">
    <citation type="journal article" date="2020" name="Cell">
        <title>Large-Scale Comparative Analyses of Tick Genomes Elucidate Their Genetic Diversity and Vector Capacities.</title>
        <authorList>
            <consortium name="Tick Genome and Microbiome Consortium (TIGMIC)"/>
            <person name="Jia N."/>
            <person name="Wang J."/>
            <person name="Shi W."/>
            <person name="Du L."/>
            <person name="Sun Y."/>
            <person name="Zhan W."/>
            <person name="Jiang J.F."/>
            <person name="Wang Q."/>
            <person name="Zhang B."/>
            <person name="Ji P."/>
            <person name="Bell-Sakyi L."/>
            <person name="Cui X.M."/>
            <person name="Yuan T.T."/>
            <person name="Jiang B.G."/>
            <person name="Yang W.F."/>
            <person name="Lam T.T."/>
            <person name="Chang Q.C."/>
            <person name="Ding S.J."/>
            <person name="Wang X.J."/>
            <person name="Zhu J.G."/>
            <person name="Ruan X.D."/>
            <person name="Zhao L."/>
            <person name="Wei J.T."/>
            <person name="Ye R.Z."/>
            <person name="Que T.C."/>
            <person name="Du C.H."/>
            <person name="Zhou Y.H."/>
            <person name="Cheng J.X."/>
            <person name="Dai P.F."/>
            <person name="Guo W.B."/>
            <person name="Han X.H."/>
            <person name="Huang E.J."/>
            <person name="Li L.F."/>
            <person name="Wei W."/>
            <person name="Gao Y.C."/>
            <person name="Liu J.Z."/>
            <person name="Shao H.Z."/>
            <person name="Wang X."/>
            <person name="Wang C.C."/>
            <person name="Yang T.C."/>
            <person name="Huo Q.B."/>
            <person name="Li W."/>
            <person name="Chen H.Y."/>
            <person name="Chen S.E."/>
            <person name="Zhou L.G."/>
            <person name="Ni X.B."/>
            <person name="Tian J.H."/>
            <person name="Sheng Y."/>
            <person name="Liu T."/>
            <person name="Pan Y.S."/>
            <person name="Xia L.Y."/>
            <person name="Li J."/>
            <person name="Zhao F."/>
            <person name="Cao W.C."/>
        </authorList>
    </citation>
    <scope>NUCLEOTIDE SEQUENCE</scope>
    <source>
        <strain evidence="1">Rmic-2018</strain>
    </source>
</reference>
<protein>
    <submittedName>
        <fullName evidence="1">Uncharacterized protein</fullName>
    </submittedName>
</protein>
<evidence type="ECO:0000313" key="1">
    <source>
        <dbReference type="EMBL" id="KAH8031667.1"/>
    </source>
</evidence>
<dbReference type="AlphaFoldDB" id="A0A9J6EAV4"/>
<proteinExistence type="predicted"/>
<accession>A0A9J6EAV4</accession>
<reference evidence="1" key="2">
    <citation type="submission" date="2021-09" db="EMBL/GenBank/DDBJ databases">
        <authorList>
            <person name="Jia N."/>
            <person name="Wang J."/>
            <person name="Shi W."/>
            <person name="Du L."/>
            <person name="Sun Y."/>
            <person name="Zhan W."/>
            <person name="Jiang J."/>
            <person name="Wang Q."/>
            <person name="Zhang B."/>
            <person name="Ji P."/>
            <person name="Sakyi L.B."/>
            <person name="Cui X."/>
            <person name="Yuan T."/>
            <person name="Jiang B."/>
            <person name="Yang W."/>
            <person name="Lam T.T.-Y."/>
            <person name="Chang Q."/>
            <person name="Ding S."/>
            <person name="Wang X."/>
            <person name="Zhu J."/>
            <person name="Ruan X."/>
            <person name="Zhao L."/>
            <person name="Wei J."/>
            <person name="Que T."/>
            <person name="Du C."/>
            <person name="Cheng J."/>
            <person name="Dai P."/>
            <person name="Han X."/>
            <person name="Huang E."/>
            <person name="Gao Y."/>
            <person name="Liu J."/>
            <person name="Shao H."/>
            <person name="Ye R."/>
            <person name="Li L."/>
            <person name="Wei W."/>
            <person name="Wang X."/>
            <person name="Wang C."/>
            <person name="Huo Q."/>
            <person name="Li W."/>
            <person name="Guo W."/>
            <person name="Chen H."/>
            <person name="Chen S."/>
            <person name="Zhou L."/>
            <person name="Zhou L."/>
            <person name="Ni X."/>
            <person name="Tian J."/>
            <person name="Zhou Y."/>
            <person name="Sheng Y."/>
            <person name="Liu T."/>
            <person name="Pan Y."/>
            <person name="Xia L."/>
            <person name="Li J."/>
            <person name="Zhao F."/>
            <person name="Cao W."/>
        </authorList>
    </citation>
    <scope>NUCLEOTIDE SEQUENCE</scope>
    <source>
        <strain evidence="1">Rmic-2018</strain>
        <tissue evidence="1">Larvae</tissue>
    </source>
</reference>
<keyword evidence="2" id="KW-1185">Reference proteome</keyword>
<name>A0A9J6EAV4_RHIMP</name>
<dbReference type="EMBL" id="JABSTU010000005">
    <property type="protein sequence ID" value="KAH8031667.1"/>
    <property type="molecule type" value="Genomic_DNA"/>
</dbReference>
<sequence length="158" mass="17823">MVTCIPHTPIVLTSALEALRGGSSPAGECNTKLQWYRDRRTRGAICPDMTPRWRDGMDGDLSDESENLGNFRRWRPCKNGAQACAYLGDPVVKQRRHQVKGEVGLSAIQCMELQDRQDYYTPRRLDCGGHRETKATRLSAREGARVKTLTPPYPLISY</sequence>